<comment type="caution">
    <text evidence="2">The sequence shown here is derived from an EMBL/GenBank/DDBJ whole genome shotgun (WGS) entry which is preliminary data.</text>
</comment>
<reference evidence="2" key="1">
    <citation type="submission" date="2020-05" db="EMBL/GenBank/DDBJ databases">
        <title>Phylogenomic resolution of chytrid fungi.</title>
        <authorList>
            <person name="Stajich J.E."/>
            <person name="Amses K."/>
            <person name="Simmons R."/>
            <person name="Seto K."/>
            <person name="Myers J."/>
            <person name="Bonds A."/>
            <person name="Quandt C.A."/>
            <person name="Barry K."/>
            <person name="Liu P."/>
            <person name="Grigoriev I."/>
            <person name="Longcore J.E."/>
            <person name="James T.Y."/>
        </authorList>
    </citation>
    <scope>NUCLEOTIDE SEQUENCE</scope>
    <source>
        <strain evidence="2">JEL0318</strain>
    </source>
</reference>
<evidence type="ECO:0000313" key="3">
    <source>
        <dbReference type="Proteomes" id="UP001212841"/>
    </source>
</evidence>
<evidence type="ECO:0000256" key="1">
    <source>
        <dbReference type="SAM" id="MobiDB-lite"/>
    </source>
</evidence>
<sequence>MWTDPTFFTPIIMIVPPAVVYTEKELLKMYLLVEERQQKRALYEVKRRMQSVVKGKAIKKGRTVLVQTEKKRKSKSAPVGKPWHKL</sequence>
<accession>A0AAD5S766</accession>
<name>A0AAD5S766_9FUNG</name>
<dbReference type="Proteomes" id="UP001212841">
    <property type="component" value="Unassembled WGS sequence"/>
</dbReference>
<keyword evidence="3" id="KW-1185">Reference proteome</keyword>
<proteinExistence type="predicted"/>
<organism evidence="2 3">
    <name type="scientific">Rhizophlyctis rosea</name>
    <dbReference type="NCBI Taxonomy" id="64517"/>
    <lineage>
        <taxon>Eukaryota</taxon>
        <taxon>Fungi</taxon>
        <taxon>Fungi incertae sedis</taxon>
        <taxon>Chytridiomycota</taxon>
        <taxon>Chytridiomycota incertae sedis</taxon>
        <taxon>Chytridiomycetes</taxon>
        <taxon>Rhizophlyctidales</taxon>
        <taxon>Rhizophlyctidaceae</taxon>
        <taxon>Rhizophlyctis</taxon>
    </lineage>
</organism>
<protein>
    <submittedName>
        <fullName evidence="2">Uncharacterized protein</fullName>
    </submittedName>
</protein>
<gene>
    <name evidence="2" type="ORF">HK097_000594</name>
</gene>
<dbReference type="AlphaFoldDB" id="A0AAD5S766"/>
<feature type="region of interest" description="Disordered" evidence="1">
    <location>
        <begin position="67"/>
        <end position="86"/>
    </location>
</feature>
<dbReference type="EMBL" id="JADGJD010001103">
    <property type="protein sequence ID" value="KAJ3046732.1"/>
    <property type="molecule type" value="Genomic_DNA"/>
</dbReference>
<evidence type="ECO:0000313" key="2">
    <source>
        <dbReference type="EMBL" id="KAJ3046732.1"/>
    </source>
</evidence>